<comment type="caution">
    <text evidence="1">The sequence shown here is derived from an EMBL/GenBank/DDBJ whole genome shotgun (WGS) entry which is preliminary data.</text>
</comment>
<proteinExistence type="predicted"/>
<accession>A0ACB9YWE5</accession>
<name>A0ACB9YWE5_9PEZI</name>
<sequence length="796" mass="89444">MSFTAKDTKVYREDEKTGHKNLGVKDREKLVQNYLPAPPRRSRSHSRSRKKQETSHFGIRKFLRSQLYLLLYIIVHAIFSVYIRIRIAYHAVSLRILSILKHHHNTPDYVRRDVSTLKRLPKHVSVILTLEDGGRSGDALEKLANETSEVAAWCASAGIPRLSIYERTGILKRYMPQTHRALVHKLKAWFGKRQAPPLSVSSRGASTIHSANREYLSHDQTPLEVVLISEEDGREAMVDLTKVLVQMVQKEKIAVADITTDVLDNELSEAVMQEPDLLLSFEPYVDLQGYPPWPMRLTEIYCAPDNEGVGYQLRLLTVHYKELSSEDDNMGILRPPVIRSAIGVLDRSLFKKTVNLAAAAVADRKKISAWRQKLQGDHALLAAERIPGVVPHPDQALASQGTKCLLLDPKIKVGVPETWTPILRGGVTSKEVGVVSYDLFLDYDYWSYEDVMKSLLPPDLRDEHDGIPAGFNQAGHVAHMNLKEAFLPYKKLIAEVLLDKNPSVKTVINKVANVGTESEFRTFAYEVLAGPDDMNVEARENDCIFRFDYSKVYWNSKLEGEHRRLINVFQPGDVVCDVMAGIGPFAVPAGKKSVFVWANDYNPESYRYLDENIQRNKVGQYVRPFNQDGRSFIRDAADLAYAASANKEYAVAGPNRREKRRQHPNSSTAVPPPEPERKLIPPTISHFVMNLPASAITFLPHFRGLYAGREQLFAPHTGTKLPTVHVHCFAPKADGDASLINVCERISAELGVGMKLGEAENAHEVSVLEVRNVAPNKRMFCASFRVPPEVAFAARS</sequence>
<dbReference type="EMBL" id="MU393498">
    <property type="protein sequence ID" value="KAI4863722.1"/>
    <property type="molecule type" value="Genomic_DNA"/>
</dbReference>
<keyword evidence="2" id="KW-1185">Reference proteome</keyword>
<gene>
    <name evidence="1" type="ORF">F4820DRAFT_459299</name>
</gene>
<organism evidence="1 2">
    <name type="scientific">Hypoxylon rubiginosum</name>
    <dbReference type="NCBI Taxonomy" id="110542"/>
    <lineage>
        <taxon>Eukaryota</taxon>
        <taxon>Fungi</taxon>
        <taxon>Dikarya</taxon>
        <taxon>Ascomycota</taxon>
        <taxon>Pezizomycotina</taxon>
        <taxon>Sordariomycetes</taxon>
        <taxon>Xylariomycetidae</taxon>
        <taxon>Xylariales</taxon>
        <taxon>Hypoxylaceae</taxon>
        <taxon>Hypoxylon</taxon>
    </lineage>
</organism>
<reference evidence="1 2" key="1">
    <citation type="journal article" date="2022" name="New Phytol.">
        <title>Ecological generalism drives hyperdiversity of secondary metabolite gene clusters in xylarialean endophytes.</title>
        <authorList>
            <person name="Franco M.E.E."/>
            <person name="Wisecaver J.H."/>
            <person name="Arnold A.E."/>
            <person name="Ju Y.M."/>
            <person name="Slot J.C."/>
            <person name="Ahrendt S."/>
            <person name="Moore L.P."/>
            <person name="Eastman K.E."/>
            <person name="Scott K."/>
            <person name="Konkel Z."/>
            <person name="Mondo S.J."/>
            <person name="Kuo A."/>
            <person name="Hayes R.D."/>
            <person name="Haridas S."/>
            <person name="Andreopoulos B."/>
            <person name="Riley R."/>
            <person name="LaButti K."/>
            <person name="Pangilinan J."/>
            <person name="Lipzen A."/>
            <person name="Amirebrahimi M."/>
            <person name="Yan J."/>
            <person name="Adam C."/>
            <person name="Keymanesh K."/>
            <person name="Ng V."/>
            <person name="Louie K."/>
            <person name="Northen T."/>
            <person name="Drula E."/>
            <person name="Henrissat B."/>
            <person name="Hsieh H.M."/>
            <person name="Youens-Clark K."/>
            <person name="Lutzoni F."/>
            <person name="Miadlikowska J."/>
            <person name="Eastwood D.C."/>
            <person name="Hamelin R.C."/>
            <person name="Grigoriev I.V."/>
            <person name="U'Ren J.M."/>
        </authorList>
    </citation>
    <scope>NUCLEOTIDE SEQUENCE [LARGE SCALE GENOMIC DNA]</scope>
    <source>
        <strain evidence="1 2">CBS 119005</strain>
    </source>
</reference>
<protein>
    <submittedName>
        <fullName evidence="1">Met-10+ like-protein-domain-containing protein</fullName>
    </submittedName>
</protein>
<dbReference type="Proteomes" id="UP001497700">
    <property type="component" value="Unassembled WGS sequence"/>
</dbReference>
<evidence type="ECO:0000313" key="1">
    <source>
        <dbReference type="EMBL" id="KAI4863722.1"/>
    </source>
</evidence>
<evidence type="ECO:0000313" key="2">
    <source>
        <dbReference type="Proteomes" id="UP001497700"/>
    </source>
</evidence>